<dbReference type="InParanoid" id="G4T9X4"/>
<organism evidence="4 5">
    <name type="scientific">Serendipita indica (strain DSM 11827)</name>
    <name type="common">Root endophyte fungus</name>
    <name type="synonym">Piriformospora indica</name>
    <dbReference type="NCBI Taxonomy" id="1109443"/>
    <lineage>
        <taxon>Eukaryota</taxon>
        <taxon>Fungi</taxon>
        <taxon>Dikarya</taxon>
        <taxon>Basidiomycota</taxon>
        <taxon>Agaricomycotina</taxon>
        <taxon>Agaricomycetes</taxon>
        <taxon>Sebacinales</taxon>
        <taxon>Serendipitaceae</taxon>
        <taxon>Serendipita</taxon>
    </lineage>
</organism>
<reference evidence="4 5" key="1">
    <citation type="journal article" date="2011" name="PLoS Pathog.">
        <title>Endophytic Life Strategies Decoded by Genome and Transcriptome Analyses of the Mutualistic Root Symbiont Piriformospora indica.</title>
        <authorList>
            <person name="Zuccaro A."/>
            <person name="Lahrmann U."/>
            <person name="Guldener U."/>
            <person name="Langen G."/>
            <person name="Pfiffi S."/>
            <person name="Biedenkopf D."/>
            <person name="Wong P."/>
            <person name="Samans B."/>
            <person name="Grimm C."/>
            <person name="Basiewicz M."/>
            <person name="Murat C."/>
            <person name="Martin F."/>
            <person name="Kogel K.H."/>
        </authorList>
    </citation>
    <scope>NUCLEOTIDE SEQUENCE [LARGE SCALE GENOMIC DNA]</scope>
    <source>
        <strain evidence="4 5">DSM 11827</strain>
    </source>
</reference>
<dbReference type="InterPro" id="IPR057654">
    <property type="entry name" value="Znf-CCCH_tandem"/>
</dbReference>
<feature type="domain" description="C3H1-type" evidence="3">
    <location>
        <begin position="319"/>
        <end position="346"/>
    </location>
</feature>
<dbReference type="OMA" id="FGACHDN"/>
<dbReference type="PANTHER" id="PTHR37543:SF1">
    <property type="entry name" value="CCCH ZINC FINGER DNA BINDING PROTEIN (AFU_ORTHOLOGUE AFUA_5G12760)"/>
    <property type="match status" value="1"/>
</dbReference>
<name>G4T9X4_SERID</name>
<dbReference type="PROSITE" id="PS50103">
    <property type="entry name" value="ZF_C3H1"/>
    <property type="match status" value="1"/>
</dbReference>
<dbReference type="GO" id="GO:0008270">
    <property type="term" value="F:zinc ion binding"/>
    <property type="evidence" value="ECO:0007669"/>
    <property type="project" value="UniProtKB-KW"/>
</dbReference>
<dbReference type="EMBL" id="CAFZ01000026">
    <property type="protein sequence ID" value="CCA68127.1"/>
    <property type="molecule type" value="Genomic_DNA"/>
</dbReference>
<dbReference type="HOGENOM" id="CLU_031811_1_0_1"/>
<dbReference type="AlphaFoldDB" id="G4T9X4"/>
<keyword evidence="1" id="KW-0863">Zinc-finger</keyword>
<accession>G4T9X4</accession>
<dbReference type="InterPro" id="IPR000571">
    <property type="entry name" value="Znf_CCCH"/>
</dbReference>
<evidence type="ECO:0000259" key="3">
    <source>
        <dbReference type="PROSITE" id="PS50103"/>
    </source>
</evidence>
<protein>
    <recommendedName>
        <fullName evidence="3">C3H1-type domain-containing protein</fullName>
    </recommendedName>
</protein>
<sequence>MDENIGSDLQQEWLEIHDRHENVILRILEENRVLHDKVEQLESEKFTLQKAFSKLRQEVEDSESAKRDLQSKLASLTHREEEIVLTLLDGDGYIFDRTLLCKGESGGREAAQILTNGIMRYIAKQPDRPSQVVLWTMWFLSREKLEATLVRSGVCSQEQFRYFMKGFSSAHPLFSVVDVSDGKEAADAKIREHLRKFIKHRSFYRVILGVDHDNGYDVAISAEMTNGYANRMVLLRAHSNIARQIEALQLGSMSIDDLFLVDGLGPGPSSVVLPQRDPWSSFKTRAYASPVMEKRKSVYGSPPSPIDTLASWRRDKAPTRDPAPCHAFYLTKRCCDKDCPYGHDYELSEQELQKLTQWARAQPCSYATEGERCPRLDCIYGHKCSRGSDCPFRWNGTCKFTGPDSHD</sequence>
<feature type="coiled-coil region" evidence="2">
    <location>
        <begin position="24"/>
        <end position="79"/>
    </location>
</feature>
<dbReference type="InterPro" id="IPR057683">
    <property type="entry name" value="DUF7923"/>
</dbReference>
<dbReference type="Proteomes" id="UP000007148">
    <property type="component" value="Unassembled WGS sequence"/>
</dbReference>
<dbReference type="OrthoDB" id="2270193at2759"/>
<keyword evidence="1" id="KW-0479">Metal-binding</keyword>
<dbReference type="eggNOG" id="ENOG502S3N6">
    <property type="taxonomic scope" value="Eukaryota"/>
</dbReference>
<comment type="caution">
    <text evidence="4">The sequence shown here is derived from an EMBL/GenBank/DDBJ whole genome shotgun (WGS) entry which is preliminary data.</text>
</comment>
<evidence type="ECO:0000313" key="5">
    <source>
        <dbReference type="Proteomes" id="UP000007148"/>
    </source>
</evidence>
<dbReference type="Pfam" id="PF25543">
    <property type="entry name" value="zf-CCCH_tandem"/>
    <property type="match status" value="1"/>
</dbReference>
<evidence type="ECO:0000313" key="4">
    <source>
        <dbReference type="EMBL" id="CCA68127.1"/>
    </source>
</evidence>
<proteinExistence type="predicted"/>
<dbReference type="PANTHER" id="PTHR37543">
    <property type="entry name" value="CCCH ZINC FINGER DNA BINDING PROTEIN (AFU_ORTHOLOGUE AFUA_5G12760)"/>
    <property type="match status" value="1"/>
</dbReference>
<gene>
    <name evidence="4" type="ORF">PIIN_01994</name>
</gene>
<keyword evidence="2" id="KW-0175">Coiled coil</keyword>
<keyword evidence="5" id="KW-1185">Reference proteome</keyword>
<dbReference type="Pfam" id="PF25540">
    <property type="entry name" value="DUF7923"/>
    <property type="match status" value="1"/>
</dbReference>
<keyword evidence="1" id="KW-0862">Zinc</keyword>
<feature type="zinc finger region" description="C3H1-type" evidence="1">
    <location>
        <begin position="319"/>
        <end position="346"/>
    </location>
</feature>
<evidence type="ECO:0000256" key="2">
    <source>
        <dbReference type="SAM" id="Coils"/>
    </source>
</evidence>
<evidence type="ECO:0000256" key="1">
    <source>
        <dbReference type="PROSITE-ProRule" id="PRU00723"/>
    </source>
</evidence>